<organism evidence="1">
    <name type="scientific">marine metagenome</name>
    <dbReference type="NCBI Taxonomy" id="408172"/>
    <lineage>
        <taxon>unclassified sequences</taxon>
        <taxon>metagenomes</taxon>
        <taxon>ecological metagenomes</taxon>
    </lineage>
</organism>
<proteinExistence type="predicted"/>
<protein>
    <recommendedName>
        <fullName evidence="2">Band 7 domain-containing protein</fullName>
    </recommendedName>
</protein>
<evidence type="ECO:0000313" key="1">
    <source>
        <dbReference type="EMBL" id="SVD82460.1"/>
    </source>
</evidence>
<dbReference type="EMBL" id="UINC01175701">
    <property type="protein sequence ID" value="SVD82460.1"/>
    <property type="molecule type" value="Genomic_DNA"/>
</dbReference>
<dbReference type="GO" id="GO:0005886">
    <property type="term" value="C:plasma membrane"/>
    <property type="evidence" value="ECO:0007669"/>
    <property type="project" value="TreeGrafter"/>
</dbReference>
<gene>
    <name evidence="1" type="ORF">METZ01_LOCUS435314</name>
</gene>
<dbReference type="AlphaFoldDB" id="A0A382YH97"/>
<feature type="non-terminal residue" evidence="1">
    <location>
        <position position="263"/>
    </location>
</feature>
<evidence type="ECO:0008006" key="2">
    <source>
        <dbReference type="Google" id="ProtNLM"/>
    </source>
</evidence>
<sequence length="263" mass="29883">IVVAFYIKVNYPKVNYPDGVEPDSAEGKVLWEETMNSGGQAKYEDIQKVAQTVGCERATDIDKLRELFEAKFSEALKTAGKEMEFTKLYTDRLDFRDKIINVIGRDLNGYALEDVAIDYLEQTPLDKLDEHNVLDAEGIKKITVITSEQQELTNERDRAREIKINEQNQQASVQVEIENVDAEVGKRAQGVRDEEDKAKQSRAVQEVRANEEAEARKVVEAGRLKQETEALAAQEGIEVRAEDKDRAVMSARYSKEEDLLRLE</sequence>
<name>A0A382YH97_9ZZZZ</name>
<dbReference type="InterPro" id="IPR027705">
    <property type="entry name" value="Flotillin_fam"/>
</dbReference>
<dbReference type="PANTHER" id="PTHR13806">
    <property type="entry name" value="FLOTILLIN-RELATED"/>
    <property type="match status" value="1"/>
</dbReference>
<feature type="non-terminal residue" evidence="1">
    <location>
        <position position="1"/>
    </location>
</feature>
<accession>A0A382YH97</accession>
<reference evidence="1" key="1">
    <citation type="submission" date="2018-05" db="EMBL/GenBank/DDBJ databases">
        <authorList>
            <person name="Lanie J.A."/>
            <person name="Ng W.-L."/>
            <person name="Kazmierczak K.M."/>
            <person name="Andrzejewski T.M."/>
            <person name="Davidsen T.M."/>
            <person name="Wayne K.J."/>
            <person name="Tettelin H."/>
            <person name="Glass J.I."/>
            <person name="Rusch D."/>
            <person name="Podicherti R."/>
            <person name="Tsui H.-C.T."/>
            <person name="Winkler M.E."/>
        </authorList>
    </citation>
    <scope>NUCLEOTIDE SEQUENCE</scope>
</reference>
<dbReference type="PANTHER" id="PTHR13806:SF31">
    <property type="entry name" value="FLOTILLIN-LIKE PROTEIN 1-RELATED"/>
    <property type="match status" value="1"/>
</dbReference>